<evidence type="ECO:0000256" key="2">
    <source>
        <dbReference type="ARBA" id="ARBA00004162"/>
    </source>
</evidence>
<evidence type="ECO:0000256" key="9">
    <source>
        <dbReference type="ARBA" id="ARBA00023136"/>
    </source>
</evidence>
<keyword evidence="11" id="KW-0969">Cilium</keyword>
<evidence type="ECO:0000256" key="7">
    <source>
        <dbReference type="ARBA" id="ARBA00022779"/>
    </source>
</evidence>
<sequence>MRKNLLSIIVIALCVINVIFSAVLVFAVVPTSNKTNKLIAQVASIIDLELESPDGESSNVSVQDIAIHNIEDELTITLKGNEGDTKSHYALLKVSLSLDTTSKDYETLSPTIATNESVIKEIINNVFSNYTASEVVANKEQIKEEVLTQLRDYFKSNFIINVSFSNMLVQ</sequence>
<proteinExistence type="inferred from homology"/>
<keyword evidence="8" id="KW-1133">Transmembrane helix</keyword>
<evidence type="ECO:0000256" key="6">
    <source>
        <dbReference type="ARBA" id="ARBA00022692"/>
    </source>
</evidence>
<dbReference type="GO" id="GO:0009425">
    <property type="term" value="C:bacterial-type flagellum basal body"/>
    <property type="evidence" value="ECO:0007669"/>
    <property type="project" value="InterPro"/>
</dbReference>
<keyword evidence="12" id="KW-1185">Reference proteome</keyword>
<comment type="subcellular location">
    <subcellularLocation>
        <location evidence="2">Cell membrane</location>
        <topology evidence="2">Single-pass membrane protein</topology>
    </subcellularLocation>
</comment>
<dbReference type="GO" id="GO:0005886">
    <property type="term" value="C:plasma membrane"/>
    <property type="evidence" value="ECO:0007669"/>
    <property type="project" value="UniProtKB-SubCell"/>
</dbReference>
<keyword evidence="11" id="KW-0966">Cell projection</keyword>
<evidence type="ECO:0000256" key="4">
    <source>
        <dbReference type="ARBA" id="ARBA00022475"/>
    </source>
</evidence>
<keyword evidence="5 10" id="KW-0145">Chemotaxis</keyword>
<reference evidence="11 12" key="1">
    <citation type="submission" date="2018-11" db="EMBL/GenBank/DDBJ databases">
        <title>Genomic Encyclopedia of Type Strains, Phase IV (KMG-IV): sequencing the most valuable type-strain genomes for metagenomic binning, comparative biology and taxonomic classification.</title>
        <authorList>
            <person name="Goeker M."/>
        </authorList>
    </citation>
    <scope>NUCLEOTIDE SEQUENCE [LARGE SCALE GENOMIC DNA]</scope>
    <source>
        <strain evidence="11 12">DSM 26537</strain>
    </source>
</reference>
<dbReference type="InterPro" id="IPR005503">
    <property type="entry name" value="FliL"/>
</dbReference>
<evidence type="ECO:0000256" key="3">
    <source>
        <dbReference type="ARBA" id="ARBA00008281"/>
    </source>
</evidence>
<gene>
    <name evidence="11" type="ORF">EDD66_102429</name>
</gene>
<comment type="caution">
    <text evidence="11">The sequence shown here is derived from an EMBL/GenBank/DDBJ whole genome shotgun (WGS) entry which is preliminary data.</text>
</comment>
<organism evidence="11 12">
    <name type="scientific">Mobilisporobacter senegalensis</name>
    <dbReference type="NCBI Taxonomy" id="1329262"/>
    <lineage>
        <taxon>Bacteria</taxon>
        <taxon>Bacillati</taxon>
        <taxon>Bacillota</taxon>
        <taxon>Clostridia</taxon>
        <taxon>Lachnospirales</taxon>
        <taxon>Lachnospiraceae</taxon>
        <taxon>Mobilisporobacter</taxon>
    </lineage>
</organism>
<dbReference type="GO" id="GO:0071973">
    <property type="term" value="P:bacterial-type flagellum-dependent cell motility"/>
    <property type="evidence" value="ECO:0007669"/>
    <property type="project" value="InterPro"/>
</dbReference>
<evidence type="ECO:0000256" key="8">
    <source>
        <dbReference type="ARBA" id="ARBA00022989"/>
    </source>
</evidence>
<dbReference type="RefSeq" id="WP_123608454.1">
    <property type="nucleotide sequence ID" value="NZ_RJVG01000002.1"/>
</dbReference>
<name>A0A3N1XVW4_9FIRM</name>
<comment type="function">
    <text evidence="1 10">Controls the rotational direction of flagella during chemotaxis.</text>
</comment>
<evidence type="ECO:0000256" key="1">
    <source>
        <dbReference type="ARBA" id="ARBA00002254"/>
    </source>
</evidence>
<evidence type="ECO:0000313" key="11">
    <source>
        <dbReference type="EMBL" id="ROR30774.1"/>
    </source>
</evidence>
<evidence type="ECO:0000256" key="5">
    <source>
        <dbReference type="ARBA" id="ARBA00022500"/>
    </source>
</evidence>
<keyword evidence="9 10" id="KW-0472">Membrane</keyword>
<evidence type="ECO:0000256" key="10">
    <source>
        <dbReference type="RuleBase" id="RU364125"/>
    </source>
</evidence>
<dbReference type="AlphaFoldDB" id="A0A3N1XVW4"/>
<evidence type="ECO:0000313" key="12">
    <source>
        <dbReference type="Proteomes" id="UP000273083"/>
    </source>
</evidence>
<keyword evidence="11" id="KW-0282">Flagellum</keyword>
<dbReference type="GO" id="GO:0006935">
    <property type="term" value="P:chemotaxis"/>
    <property type="evidence" value="ECO:0007669"/>
    <property type="project" value="UniProtKB-KW"/>
</dbReference>
<dbReference type="EMBL" id="RJVG01000002">
    <property type="protein sequence ID" value="ROR30774.1"/>
    <property type="molecule type" value="Genomic_DNA"/>
</dbReference>
<keyword evidence="7 10" id="KW-0283">Flagellar rotation</keyword>
<protein>
    <recommendedName>
        <fullName evidence="10">Flagellar protein FliL</fullName>
    </recommendedName>
</protein>
<dbReference type="OrthoDB" id="2056812at2"/>
<dbReference type="Proteomes" id="UP000273083">
    <property type="component" value="Unassembled WGS sequence"/>
</dbReference>
<accession>A0A3N1XVW4</accession>
<dbReference type="Pfam" id="PF03748">
    <property type="entry name" value="FliL"/>
    <property type="match status" value="1"/>
</dbReference>
<comment type="similarity">
    <text evidence="3 10">Belongs to the FliL family.</text>
</comment>
<keyword evidence="4 10" id="KW-1003">Cell membrane</keyword>
<keyword evidence="6" id="KW-0812">Transmembrane</keyword>